<feature type="signal peptide" evidence="1">
    <location>
        <begin position="1"/>
        <end position="20"/>
    </location>
</feature>
<evidence type="ECO:0000256" key="1">
    <source>
        <dbReference type="SAM" id="SignalP"/>
    </source>
</evidence>
<dbReference type="Pfam" id="PF17251">
    <property type="entry name" value="Pom"/>
    <property type="match status" value="1"/>
</dbReference>
<evidence type="ECO:0000259" key="2">
    <source>
        <dbReference type="Pfam" id="PF17251"/>
    </source>
</evidence>
<dbReference type="AlphaFoldDB" id="A0A9D1MRV2"/>
<evidence type="ECO:0000313" key="4">
    <source>
        <dbReference type="Proteomes" id="UP000824142"/>
    </source>
</evidence>
<proteinExistence type="predicted"/>
<dbReference type="Gene3D" id="2.40.128.90">
    <property type="entry name" value="OMPT-like"/>
    <property type="match status" value="1"/>
</dbReference>
<evidence type="ECO:0000313" key="3">
    <source>
        <dbReference type="EMBL" id="HIU65067.1"/>
    </source>
</evidence>
<protein>
    <recommendedName>
        <fullName evidence="2">Protochlamydia outer membrane protein domain-containing protein</fullName>
    </recommendedName>
</protein>
<organism evidence="3 4">
    <name type="scientific">Candidatus Enterousia avicola</name>
    <dbReference type="NCBI Taxonomy" id="2840787"/>
    <lineage>
        <taxon>Bacteria</taxon>
        <taxon>Pseudomonadati</taxon>
        <taxon>Pseudomonadota</taxon>
        <taxon>Alphaproteobacteria</taxon>
        <taxon>Candidatus Enterousia</taxon>
    </lineage>
</organism>
<reference evidence="3" key="2">
    <citation type="journal article" date="2021" name="PeerJ">
        <title>Extensive microbial diversity within the chicken gut microbiome revealed by metagenomics and culture.</title>
        <authorList>
            <person name="Gilroy R."/>
            <person name="Ravi A."/>
            <person name="Getino M."/>
            <person name="Pursley I."/>
            <person name="Horton D.L."/>
            <person name="Alikhan N.F."/>
            <person name="Baker D."/>
            <person name="Gharbi K."/>
            <person name="Hall N."/>
            <person name="Watson M."/>
            <person name="Adriaenssens E.M."/>
            <person name="Foster-Nyarko E."/>
            <person name="Jarju S."/>
            <person name="Secka A."/>
            <person name="Antonio M."/>
            <person name="Oren A."/>
            <person name="Chaudhuri R.R."/>
            <person name="La Ragione R."/>
            <person name="Hildebrand F."/>
            <person name="Pallen M.J."/>
        </authorList>
    </citation>
    <scope>NUCLEOTIDE SEQUENCE</scope>
    <source>
        <strain evidence="3">CHK136-897</strain>
    </source>
</reference>
<gene>
    <name evidence="3" type="ORF">IAC63_00285</name>
</gene>
<sequence length="502" mass="54827">MIKKLSQFLLLAFAPMTVNAAGTYYSANTYQSPQTRYNTQTYLQRQTGYTSQYSNNYYSTPSYASRYNTTAANNYSTNAQRSGMTASSATSSAANTSTSSKKSGFWIDAGVSHEFSQWQMEMNQSGSILSYDNVGWNVLGVDAGYSFDVGNTTMQIDAGLKYGMQWGESTMYDDDITNGGFLVTTWVNAEDNSEIGKQIGHAISIGTSQGGNMLGFNVGFGLTDIFKWGNVSITPSVGYRYLNYNLETETNYGLSVDTTACFEVNGEIQCDPAIVVNIGSDKQQIIWRDDINSPMEIPGGSTSIDTGSTYYYYQPGVSHSYDVTWAGPYFALDMDYVINQNNAVNGRIELGLPGYNATGDQPYRFDWAHPKSVEDEAGMFGAFHFGLGANWTTAITDSVALSIGLTYDYYSVSGADAKTYLNQNYYTTLYNNILTGGVINGVNYGSGYESEAAMLDPDTGNATAINIKNLESECPGWVCSIGSEIESFYKSMGIRVGVNAKF</sequence>
<comment type="caution">
    <text evidence="3">The sequence shown here is derived from an EMBL/GenBank/DDBJ whole genome shotgun (WGS) entry which is preliminary data.</text>
</comment>
<name>A0A9D1MRV2_9PROT</name>
<dbReference type="Proteomes" id="UP000824142">
    <property type="component" value="Unassembled WGS sequence"/>
</dbReference>
<reference evidence="3" key="1">
    <citation type="submission" date="2020-10" db="EMBL/GenBank/DDBJ databases">
        <authorList>
            <person name="Gilroy R."/>
        </authorList>
    </citation>
    <scope>NUCLEOTIDE SEQUENCE</scope>
    <source>
        <strain evidence="3">CHK136-897</strain>
    </source>
</reference>
<dbReference type="InterPro" id="IPR053724">
    <property type="entry name" value="OMP_A26_sf"/>
</dbReference>
<feature type="chain" id="PRO_5038866580" description="Protochlamydia outer membrane protein domain-containing protein" evidence="1">
    <location>
        <begin position="21"/>
        <end position="502"/>
    </location>
</feature>
<dbReference type="EMBL" id="DVNO01000002">
    <property type="protein sequence ID" value="HIU65067.1"/>
    <property type="molecule type" value="Genomic_DNA"/>
</dbReference>
<accession>A0A9D1MRV2</accession>
<feature type="domain" description="Protochlamydia outer membrane protein" evidence="2">
    <location>
        <begin position="207"/>
        <end position="418"/>
    </location>
</feature>
<dbReference type="InterPro" id="IPR035163">
    <property type="entry name" value="Pom"/>
</dbReference>
<keyword evidence="1" id="KW-0732">Signal</keyword>